<keyword evidence="2" id="KW-1185">Reference proteome</keyword>
<evidence type="ECO:0000313" key="2">
    <source>
        <dbReference type="Proteomes" id="UP000801492"/>
    </source>
</evidence>
<comment type="caution">
    <text evidence="1">The sequence shown here is derived from an EMBL/GenBank/DDBJ whole genome shotgun (WGS) entry which is preliminary data.</text>
</comment>
<proteinExistence type="predicted"/>
<gene>
    <name evidence="1" type="ORF">ILUMI_15378</name>
</gene>
<protein>
    <submittedName>
        <fullName evidence="1">Uncharacterized protein</fullName>
    </submittedName>
</protein>
<reference evidence="1" key="1">
    <citation type="submission" date="2019-08" db="EMBL/GenBank/DDBJ databases">
        <title>The genome of the North American firefly Photinus pyralis.</title>
        <authorList>
            <consortium name="Photinus pyralis genome working group"/>
            <person name="Fallon T.R."/>
            <person name="Sander Lower S.E."/>
            <person name="Weng J.-K."/>
        </authorList>
    </citation>
    <scope>NUCLEOTIDE SEQUENCE</scope>
    <source>
        <strain evidence="1">TRF0915ILg1</strain>
        <tissue evidence="1">Whole body</tissue>
    </source>
</reference>
<accession>A0A8K0CNR4</accession>
<name>A0A8K0CNR4_IGNLU</name>
<dbReference type="OrthoDB" id="6755725at2759"/>
<sequence>MLDLMFENIPKAARKRIIPNFNLMASTTEQNMYLCGLISLRPVKQRRPQKPKEEASFYDVAYPYRVKYVDKNSESKEIDVCYKAFSSLYGIGNVRRLEIFCDSCGGKNKNYTMCRFFHYLIHIEKRFDFIQVTFLINFGLVYQRTRVELPKEWADVLRSSRSKPSPFDVKEVSQEYFRSWTQHFTSRFKRQCQFLS</sequence>
<dbReference type="EMBL" id="VTPC01046314">
    <property type="protein sequence ID" value="KAF2890795.1"/>
    <property type="molecule type" value="Genomic_DNA"/>
</dbReference>
<evidence type="ECO:0000313" key="1">
    <source>
        <dbReference type="EMBL" id="KAF2890795.1"/>
    </source>
</evidence>
<dbReference type="Proteomes" id="UP000801492">
    <property type="component" value="Unassembled WGS sequence"/>
</dbReference>
<dbReference type="AlphaFoldDB" id="A0A8K0CNR4"/>
<organism evidence="1 2">
    <name type="scientific">Ignelater luminosus</name>
    <name type="common">Cucubano</name>
    <name type="synonym">Pyrophorus luminosus</name>
    <dbReference type="NCBI Taxonomy" id="2038154"/>
    <lineage>
        <taxon>Eukaryota</taxon>
        <taxon>Metazoa</taxon>
        <taxon>Ecdysozoa</taxon>
        <taxon>Arthropoda</taxon>
        <taxon>Hexapoda</taxon>
        <taxon>Insecta</taxon>
        <taxon>Pterygota</taxon>
        <taxon>Neoptera</taxon>
        <taxon>Endopterygota</taxon>
        <taxon>Coleoptera</taxon>
        <taxon>Polyphaga</taxon>
        <taxon>Elateriformia</taxon>
        <taxon>Elateroidea</taxon>
        <taxon>Elateridae</taxon>
        <taxon>Agrypninae</taxon>
        <taxon>Pyrophorini</taxon>
        <taxon>Ignelater</taxon>
    </lineage>
</organism>